<keyword evidence="10" id="KW-0675">Receptor</keyword>
<protein>
    <recommendedName>
        <fullName evidence="3">histidine kinase</fullName>
        <ecNumber evidence="3">2.7.13.3</ecNumber>
    </recommendedName>
</protein>
<dbReference type="RefSeq" id="WP_169532196.1">
    <property type="nucleotide sequence ID" value="NZ_JABBGH010000002.1"/>
</dbReference>
<comment type="similarity">
    <text evidence="2">In the N-terminal section; belongs to the phytochrome family.</text>
</comment>
<dbReference type="PROSITE" id="PS50046">
    <property type="entry name" value="PHYTOCHROME_2"/>
    <property type="match status" value="1"/>
</dbReference>
<feature type="domain" description="Phytochrome chromophore attachment site" evidence="11">
    <location>
        <begin position="153"/>
        <end position="311"/>
    </location>
</feature>
<dbReference type="SMART" id="SM00388">
    <property type="entry name" value="HisKA"/>
    <property type="match status" value="1"/>
</dbReference>
<dbReference type="Gene3D" id="1.10.287.130">
    <property type="match status" value="1"/>
</dbReference>
<dbReference type="GO" id="GO:0000155">
    <property type="term" value="F:phosphorelay sensor kinase activity"/>
    <property type="evidence" value="ECO:0007669"/>
    <property type="project" value="InterPro"/>
</dbReference>
<dbReference type="Pfam" id="PF00360">
    <property type="entry name" value="PHY"/>
    <property type="match status" value="1"/>
</dbReference>
<evidence type="ECO:0000256" key="1">
    <source>
        <dbReference type="ARBA" id="ARBA00000085"/>
    </source>
</evidence>
<dbReference type="InterPro" id="IPR043150">
    <property type="entry name" value="Phytochrome_PHY_sf"/>
</dbReference>
<feature type="domain" description="Histidine kinase" evidence="12">
    <location>
        <begin position="546"/>
        <end position="772"/>
    </location>
</feature>
<dbReference type="InterPro" id="IPR036890">
    <property type="entry name" value="HATPase_C_sf"/>
</dbReference>
<evidence type="ECO:0000313" key="14">
    <source>
        <dbReference type="Proteomes" id="UP000559626"/>
    </source>
</evidence>
<keyword evidence="8" id="KW-0418">Kinase</keyword>
<dbReference type="GO" id="GO:0006355">
    <property type="term" value="P:regulation of DNA-templated transcription"/>
    <property type="evidence" value="ECO:0007669"/>
    <property type="project" value="InterPro"/>
</dbReference>
<dbReference type="Proteomes" id="UP000559626">
    <property type="component" value="Unassembled WGS sequence"/>
</dbReference>
<keyword evidence="5" id="KW-0597">Phosphoprotein</keyword>
<sequence length="772" mass="84608">MSPSPAAAADHAAVTITNCDTEPIHLPGAIQPYGFLLCLDPATHLIVQASENTATHVGLPAAELLGQPLGRLLGRSRTAEVTALLPTLTETARLLGTRLEGIAGAPFYKLVLHRFDRLLWLEFEPVAETDTSASALDLSRLNEALGQLLTADSVLALCELAAKQVRAITDFDRVAIYRFAPDDSGEVVAEATAPGLAPWLGLRYPASDIPQQARALYLKNWLRFIPDARYQPARLVPTCPPGHARPPDMTYSVLRSVSPIHLEYLHNLGSAATMTISLIEDGRLWGMITCHHLTPRLVSYELRDLCQFIGKTFSSLLKTKQLQDGYAYRLGVQARQSQLLEQAAAQPDLLAALTQGSPTLAGVFDCGGAAVCFEQQVACAQVGTTPPAPELHRLLGWLRQHARGEVFHTHSLAAHDAALGQALRATAAGVLAVRLAPGSDDFLLWVRPEQVHTVTWAGQNDKPQQLANGQLFLSPRQSFEAWKQTVELMAAPWLEVEVEAAVAIRQFVADQQLRTLREVQARAEALLHLNAELERSNDELDAFAYVASHDLKEPLRGIHNYSIFLLEDYAEQLDDEAVQRLRTLVRLSQRMEGLIEGLLQLARAGRQELSPERVDMNELLAEVLDLLHPRLLETNTVVTVAPHLPPVQGDRVRVMEIFNNLIANATKYNDRPTKHVKVGLAPAGTVPAGVELDLTGFHLFFVQDDGIGIDARHHDSIFKLFKRLHGQDKYGGGTGAGLAIARRMVERQGGSIWVESARGEGATFYFSLPQAD</sequence>
<dbReference type="PANTHER" id="PTHR42878">
    <property type="entry name" value="TWO-COMPONENT HISTIDINE KINASE"/>
    <property type="match status" value="1"/>
</dbReference>
<dbReference type="GO" id="GO:0009881">
    <property type="term" value="F:photoreceptor activity"/>
    <property type="evidence" value="ECO:0007669"/>
    <property type="project" value="UniProtKB-KW"/>
</dbReference>
<evidence type="ECO:0000256" key="2">
    <source>
        <dbReference type="ARBA" id="ARBA00006402"/>
    </source>
</evidence>
<dbReference type="CDD" id="cd00082">
    <property type="entry name" value="HisKA"/>
    <property type="match status" value="1"/>
</dbReference>
<accession>A0A7Y0AFV7</accession>
<dbReference type="PRINTS" id="PR01033">
    <property type="entry name" value="PHYTOCHROME"/>
</dbReference>
<evidence type="ECO:0000256" key="7">
    <source>
        <dbReference type="ARBA" id="ARBA00022679"/>
    </source>
</evidence>
<dbReference type="SMART" id="SM00387">
    <property type="entry name" value="HATPase_c"/>
    <property type="match status" value="1"/>
</dbReference>
<dbReference type="Pfam" id="PF08446">
    <property type="entry name" value="PAS_2"/>
    <property type="match status" value="1"/>
</dbReference>
<dbReference type="Pfam" id="PF00512">
    <property type="entry name" value="HisKA"/>
    <property type="match status" value="1"/>
</dbReference>
<dbReference type="Gene3D" id="3.30.565.10">
    <property type="entry name" value="Histidine kinase-like ATPase, C-terminal domain"/>
    <property type="match status" value="1"/>
</dbReference>
<evidence type="ECO:0000259" key="12">
    <source>
        <dbReference type="PROSITE" id="PS50109"/>
    </source>
</evidence>
<dbReference type="FunFam" id="3.30.565.10:FF:000006">
    <property type="entry name" value="Sensor histidine kinase WalK"/>
    <property type="match status" value="1"/>
</dbReference>
<dbReference type="InterPro" id="IPR035965">
    <property type="entry name" value="PAS-like_dom_sf"/>
</dbReference>
<dbReference type="InterPro" id="IPR003661">
    <property type="entry name" value="HisK_dim/P_dom"/>
</dbReference>
<evidence type="ECO:0000256" key="6">
    <source>
        <dbReference type="ARBA" id="ARBA00022606"/>
    </source>
</evidence>
<dbReference type="InterPro" id="IPR013654">
    <property type="entry name" value="PAS_2"/>
</dbReference>
<keyword evidence="6" id="KW-0716">Sensory transduction</keyword>
<dbReference type="Gene3D" id="3.30.450.40">
    <property type="match status" value="1"/>
</dbReference>
<comment type="caution">
    <text evidence="13">The sequence shown here is derived from an EMBL/GenBank/DDBJ whole genome shotgun (WGS) entry which is preliminary data.</text>
</comment>
<dbReference type="EC" id="2.7.13.3" evidence="3"/>
<dbReference type="Pfam" id="PF01590">
    <property type="entry name" value="GAF"/>
    <property type="match status" value="1"/>
</dbReference>
<dbReference type="EMBL" id="JABBGH010000002">
    <property type="protein sequence ID" value="NML66562.1"/>
    <property type="molecule type" value="Genomic_DNA"/>
</dbReference>
<dbReference type="InterPro" id="IPR005467">
    <property type="entry name" value="His_kinase_dom"/>
</dbReference>
<reference evidence="13 14" key="1">
    <citation type="submission" date="2020-04" db="EMBL/GenBank/DDBJ databases">
        <title>Hymenobacter polaris sp. nov., isolated from Arctic soil.</title>
        <authorList>
            <person name="Dahal R.H."/>
        </authorList>
    </citation>
    <scope>NUCLEOTIDE SEQUENCE [LARGE SCALE GENOMIC DNA]</scope>
    <source>
        <strain evidence="13 14">RP-2-7</strain>
    </source>
</reference>
<evidence type="ECO:0000256" key="5">
    <source>
        <dbReference type="ARBA" id="ARBA00022553"/>
    </source>
</evidence>
<dbReference type="InterPro" id="IPR013515">
    <property type="entry name" value="Phytochrome_cen-reg"/>
</dbReference>
<keyword evidence="7" id="KW-0808">Transferase</keyword>
<dbReference type="Pfam" id="PF02518">
    <property type="entry name" value="HATPase_c"/>
    <property type="match status" value="1"/>
</dbReference>
<gene>
    <name evidence="13" type="ORF">HHL22_15240</name>
</gene>
<dbReference type="GO" id="GO:0007234">
    <property type="term" value="P:osmosensory signaling via phosphorelay pathway"/>
    <property type="evidence" value="ECO:0007669"/>
    <property type="project" value="TreeGrafter"/>
</dbReference>
<dbReference type="InterPro" id="IPR016132">
    <property type="entry name" value="Phyto_chromo_attachment"/>
</dbReference>
<keyword evidence="14" id="KW-1185">Reference proteome</keyword>
<dbReference type="AlphaFoldDB" id="A0A7Y0AFV7"/>
<dbReference type="InterPro" id="IPR003018">
    <property type="entry name" value="GAF"/>
</dbReference>
<dbReference type="InterPro" id="IPR050351">
    <property type="entry name" value="BphY/WalK/GraS-like"/>
</dbReference>
<dbReference type="SUPFAM" id="SSF55781">
    <property type="entry name" value="GAF domain-like"/>
    <property type="match status" value="2"/>
</dbReference>
<name>A0A7Y0AFV7_9BACT</name>
<dbReference type="SMART" id="SM00065">
    <property type="entry name" value="GAF"/>
    <property type="match status" value="1"/>
</dbReference>
<dbReference type="Gene3D" id="3.30.450.270">
    <property type="match status" value="1"/>
</dbReference>
<dbReference type="PROSITE" id="PS50109">
    <property type="entry name" value="HIS_KIN"/>
    <property type="match status" value="1"/>
</dbReference>
<organism evidence="13 14">
    <name type="scientific">Hymenobacter polaris</name>
    <dbReference type="NCBI Taxonomy" id="2682546"/>
    <lineage>
        <taxon>Bacteria</taxon>
        <taxon>Pseudomonadati</taxon>
        <taxon>Bacteroidota</taxon>
        <taxon>Cytophagia</taxon>
        <taxon>Cytophagales</taxon>
        <taxon>Hymenobacteraceae</taxon>
        <taxon>Hymenobacter</taxon>
    </lineage>
</organism>
<dbReference type="PANTHER" id="PTHR42878:SF15">
    <property type="entry name" value="BACTERIOPHYTOCHROME"/>
    <property type="match status" value="1"/>
</dbReference>
<dbReference type="InterPro" id="IPR036097">
    <property type="entry name" value="HisK_dim/P_sf"/>
</dbReference>
<dbReference type="GO" id="GO:0000156">
    <property type="term" value="F:phosphorelay response regulator activity"/>
    <property type="evidence" value="ECO:0007669"/>
    <property type="project" value="TreeGrafter"/>
</dbReference>
<keyword evidence="4" id="KW-0600">Photoreceptor protein</keyword>
<dbReference type="InterPro" id="IPR003594">
    <property type="entry name" value="HATPase_dom"/>
</dbReference>
<dbReference type="InterPro" id="IPR001294">
    <property type="entry name" value="Phytochrome"/>
</dbReference>
<evidence type="ECO:0000256" key="4">
    <source>
        <dbReference type="ARBA" id="ARBA00022543"/>
    </source>
</evidence>
<dbReference type="SUPFAM" id="SSF55874">
    <property type="entry name" value="ATPase domain of HSP90 chaperone/DNA topoisomerase II/histidine kinase"/>
    <property type="match status" value="1"/>
</dbReference>
<keyword evidence="9" id="KW-0157">Chromophore</keyword>
<evidence type="ECO:0000256" key="9">
    <source>
        <dbReference type="ARBA" id="ARBA00022991"/>
    </source>
</evidence>
<evidence type="ECO:0000256" key="8">
    <source>
        <dbReference type="ARBA" id="ARBA00022777"/>
    </source>
</evidence>
<dbReference type="Gene3D" id="3.30.450.20">
    <property type="entry name" value="PAS domain"/>
    <property type="match status" value="1"/>
</dbReference>
<proteinExistence type="inferred from homology"/>
<dbReference type="SUPFAM" id="SSF47384">
    <property type="entry name" value="Homodimeric domain of signal transducing histidine kinase"/>
    <property type="match status" value="1"/>
</dbReference>
<comment type="catalytic activity">
    <reaction evidence="1">
        <text>ATP + protein L-histidine = ADP + protein N-phospho-L-histidine.</text>
        <dbReference type="EC" id="2.7.13.3"/>
    </reaction>
</comment>
<evidence type="ECO:0000313" key="13">
    <source>
        <dbReference type="EMBL" id="NML66562.1"/>
    </source>
</evidence>
<dbReference type="GO" id="GO:0009584">
    <property type="term" value="P:detection of visible light"/>
    <property type="evidence" value="ECO:0007669"/>
    <property type="project" value="InterPro"/>
</dbReference>
<evidence type="ECO:0000256" key="3">
    <source>
        <dbReference type="ARBA" id="ARBA00012438"/>
    </source>
</evidence>
<evidence type="ECO:0000259" key="11">
    <source>
        <dbReference type="PROSITE" id="PS50046"/>
    </source>
</evidence>
<dbReference type="InterPro" id="IPR029016">
    <property type="entry name" value="GAF-like_dom_sf"/>
</dbReference>
<dbReference type="GO" id="GO:0030295">
    <property type="term" value="F:protein kinase activator activity"/>
    <property type="evidence" value="ECO:0007669"/>
    <property type="project" value="TreeGrafter"/>
</dbReference>
<dbReference type="SUPFAM" id="SSF55785">
    <property type="entry name" value="PYP-like sensor domain (PAS domain)"/>
    <property type="match status" value="1"/>
</dbReference>
<evidence type="ECO:0000256" key="10">
    <source>
        <dbReference type="ARBA" id="ARBA00023170"/>
    </source>
</evidence>